<dbReference type="Proteomes" id="UP001165363">
    <property type="component" value="Unassembled WGS sequence"/>
</dbReference>
<feature type="region of interest" description="Disordered" evidence="1">
    <location>
        <begin position="1"/>
        <end position="38"/>
    </location>
</feature>
<dbReference type="RefSeq" id="WP_249848831.1">
    <property type="nucleotide sequence ID" value="NZ_JAMGBD010000002.1"/>
</dbReference>
<name>A0ABT0RQ60_9SPHN</name>
<reference evidence="2" key="1">
    <citation type="submission" date="2022-05" db="EMBL/GenBank/DDBJ databases">
        <authorList>
            <person name="Jo J.-H."/>
            <person name="Im W.-T."/>
        </authorList>
    </citation>
    <scope>NUCLEOTIDE SEQUENCE</scope>
    <source>
        <strain evidence="2">SE158</strain>
    </source>
</reference>
<evidence type="ECO:0000313" key="2">
    <source>
        <dbReference type="EMBL" id="MCL6684419.1"/>
    </source>
</evidence>
<sequence>MAYDRYDTRRDWRGERSRWQGDDRSDRSWGNDRDRNERGWFDRASDEVASWFGDDDAERRRRQDNRMSGWSGNDRDRHGSGHLRNDDDVRSYYSHRDHDRDAFGRDRDTSFRRDRDFGRDDRAFMSDEDFSRYERRPSFRDEGYRRPYTGRFTGRDDRDRDDRGYRPMTGDYGRGTEERMEQGASFYGVGAHHDRHYGEWRSKQIDQLDRDYEDYARENRSRFEDDFSNWRGKRQEKRGLLGQVREHMEVLGSDGEHVGTVDRTAGDRLILAKSDPESGGAHHSLMCTMIDRIEGNQLFLDTPADEAKKRWRDDSRERALFERDDQGEAGPHALNRSFSGTY</sequence>
<feature type="region of interest" description="Disordered" evidence="1">
    <location>
        <begin position="59"/>
        <end position="91"/>
    </location>
</feature>
<protein>
    <submittedName>
        <fullName evidence="2">DUF2171 domain-containing protein</fullName>
    </submittedName>
</protein>
<dbReference type="NCBIfam" id="NF033157">
    <property type="entry name" value="SWFGD_domain"/>
    <property type="match status" value="1"/>
</dbReference>
<dbReference type="Pfam" id="PF09939">
    <property type="entry name" value="DUF2171"/>
    <property type="match status" value="1"/>
</dbReference>
<dbReference type="EMBL" id="JAMGBD010000002">
    <property type="protein sequence ID" value="MCL6684419.1"/>
    <property type="molecule type" value="Genomic_DNA"/>
</dbReference>
<keyword evidence="3" id="KW-1185">Reference proteome</keyword>
<feature type="region of interest" description="Disordered" evidence="1">
    <location>
        <begin position="318"/>
        <end position="342"/>
    </location>
</feature>
<evidence type="ECO:0000256" key="1">
    <source>
        <dbReference type="SAM" id="MobiDB-lite"/>
    </source>
</evidence>
<organism evidence="2 3">
    <name type="scientific">Sphingomonas alba</name>
    <dbReference type="NCBI Taxonomy" id="2908208"/>
    <lineage>
        <taxon>Bacteria</taxon>
        <taxon>Pseudomonadati</taxon>
        <taxon>Pseudomonadota</taxon>
        <taxon>Alphaproteobacteria</taxon>
        <taxon>Sphingomonadales</taxon>
        <taxon>Sphingomonadaceae</taxon>
        <taxon>Sphingomonas</taxon>
    </lineage>
</organism>
<dbReference type="InterPro" id="IPR018684">
    <property type="entry name" value="DUF2171"/>
</dbReference>
<feature type="compositionally biased region" description="Basic and acidic residues" evidence="1">
    <location>
        <begin position="73"/>
        <end position="91"/>
    </location>
</feature>
<proteinExistence type="predicted"/>
<comment type="caution">
    <text evidence="2">The sequence shown here is derived from an EMBL/GenBank/DDBJ whole genome shotgun (WGS) entry which is preliminary data.</text>
</comment>
<dbReference type="InterPro" id="IPR047800">
    <property type="entry name" value="SWFGD_dom"/>
</dbReference>
<feature type="compositionally biased region" description="Basic and acidic residues" evidence="1">
    <location>
        <begin position="153"/>
        <end position="165"/>
    </location>
</feature>
<gene>
    <name evidence="2" type="ORF">LZ536_10995</name>
</gene>
<evidence type="ECO:0000313" key="3">
    <source>
        <dbReference type="Proteomes" id="UP001165363"/>
    </source>
</evidence>
<accession>A0ABT0RQ60</accession>
<feature type="region of interest" description="Disordered" evidence="1">
    <location>
        <begin position="141"/>
        <end position="176"/>
    </location>
</feature>